<feature type="domain" description="Rhodopsin" evidence="8">
    <location>
        <begin position="39"/>
        <end position="277"/>
    </location>
</feature>
<evidence type="ECO:0000256" key="4">
    <source>
        <dbReference type="ARBA" id="ARBA00023136"/>
    </source>
</evidence>
<dbReference type="Pfam" id="PF20684">
    <property type="entry name" value="Fung_rhodopsin"/>
    <property type="match status" value="1"/>
</dbReference>
<keyword evidence="2 7" id="KW-0812">Transmembrane</keyword>
<dbReference type="PANTHER" id="PTHR33048">
    <property type="entry name" value="PTH11-LIKE INTEGRAL MEMBRANE PROTEIN (AFU_ORTHOLOGUE AFUA_5G11245)"/>
    <property type="match status" value="1"/>
</dbReference>
<organism evidence="9 10">
    <name type="scientific">Hirsutella rhossiliensis</name>
    <dbReference type="NCBI Taxonomy" id="111463"/>
    <lineage>
        <taxon>Eukaryota</taxon>
        <taxon>Fungi</taxon>
        <taxon>Dikarya</taxon>
        <taxon>Ascomycota</taxon>
        <taxon>Pezizomycotina</taxon>
        <taxon>Sordariomycetes</taxon>
        <taxon>Hypocreomycetidae</taxon>
        <taxon>Hypocreales</taxon>
        <taxon>Ophiocordycipitaceae</taxon>
        <taxon>Hirsutella</taxon>
    </lineage>
</organism>
<feature type="transmembrane region" description="Helical" evidence="7">
    <location>
        <begin position="53"/>
        <end position="70"/>
    </location>
</feature>
<feature type="transmembrane region" description="Helical" evidence="7">
    <location>
        <begin position="102"/>
        <end position="124"/>
    </location>
</feature>
<protein>
    <submittedName>
        <fullName evidence="9">O-methyltransferase</fullName>
    </submittedName>
</protein>
<feature type="transmembrane region" description="Helical" evidence="7">
    <location>
        <begin position="21"/>
        <end position="41"/>
    </location>
</feature>
<gene>
    <name evidence="9" type="ORF">HRG_04630</name>
</gene>
<evidence type="ECO:0000313" key="9">
    <source>
        <dbReference type="EMBL" id="KAH0964202.1"/>
    </source>
</evidence>
<feature type="transmembrane region" description="Helical" evidence="7">
    <location>
        <begin position="133"/>
        <end position="155"/>
    </location>
</feature>
<dbReference type="PANTHER" id="PTHR33048:SF47">
    <property type="entry name" value="INTEGRAL MEMBRANE PROTEIN-RELATED"/>
    <property type="match status" value="1"/>
</dbReference>
<evidence type="ECO:0000313" key="10">
    <source>
        <dbReference type="Proteomes" id="UP000824596"/>
    </source>
</evidence>
<dbReference type="GeneID" id="68353759"/>
<dbReference type="Proteomes" id="UP000824596">
    <property type="component" value="Unassembled WGS sequence"/>
</dbReference>
<dbReference type="GO" id="GO:0016020">
    <property type="term" value="C:membrane"/>
    <property type="evidence" value="ECO:0007669"/>
    <property type="project" value="UniProtKB-SubCell"/>
</dbReference>
<dbReference type="RefSeq" id="XP_044721715.1">
    <property type="nucleotide sequence ID" value="XM_044863101.1"/>
</dbReference>
<keyword evidence="10" id="KW-1185">Reference proteome</keyword>
<accession>A0A9P8MZL1</accession>
<feature type="region of interest" description="Disordered" evidence="6">
    <location>
        <begin position="287"/>
        <end position="326"/>
    </location>
</feature>
<comment type="caution">
    <text evidence="9">The sequence shown here is derived from an EMBL/GenBank/DDBJ whole genome shotgun (WGS) entry which is preliminary data.</text>
</comment>
<evidence type="ECO:0000256" key="3">
    <source>
        <dbReference type="ARBA" id="ARBA00022989"/>
    </source>
</evidence>
<feature type="transmembrane region" description="Helical" evidence="7">
    <location>
        <begin position="215"/>
        <end position="237"/>
    </location>
</feature>
<feature type="compositionally biased region" description="Polar residues" evidence="6">
    <location>
        <begin position="287"/>
        <end position="303"/>
    </location>
</feature>
<dbReference type="EMBL" id="JAIZPD010000004">
    <property type="protein sequence ID" value="KAH0964202.1"/>
    <property type="molecule type" value="Genomic_DNA"/>
</dbReference>
<evidence type="ECO:0000256" key="5">
    <source>
        <dbReference type="ARBA" id="ARBA00038359"/>
    </source>
</evidence>
<name>A0A9P8MZL1_9HYPO</name>
<evidence type="ECO:0000256" key="1">
    <source>
        <dbReference type="ARBA" id="ARBA00004141"/>
    </source>
</evidence>
<evidence type="ECO:0000256" key="6">
    <source>
        <dbReference type="SAM" id="MobiDB-lite"/>
    </source>
</evidence>
<proteinExistence type="inferred from homology"/>
<feature type="transmembrane region" description="Helical" evidence="7">
    <location>
        <begin position="175"/>
        <end position="203"/>
    </location>
</feature>
<dbReference type="OrthoDB" id="5329176at2759"/>
<sequence length="326" mass="36217">MSNGFIKFDPTLVDEDRGQDLLILCTVFSILIVLSTGSRVVMKLVTKVGLGTADYFIIIALAFNLTANILEIQAVQHGFGRHLQFIDRPHVLTLKRLSQYNILFANISLWAVKISICFFILAIVQNVHRRTKWVIYGLIAITTTASTCQGILWGLQAKPLRKLWEPDIPGEVASISTLVHSIIAFTAINSLTDLFYAVAPVYFFGRLQMSLARRLVVIGLTGSGLFVFASSIIRVAFDGDFYNPDFTWALYRVYLCTVIERNMAEVIADLPASFTLLRGVQKKTQTLLSRGTRNSTKVSNMSGHSAGDKSFHARASSKRGAQYSNL</sequence>
<reference evidence="9" key="1">
    <citation type="submission" date="2021-09" db="EMBL/GenBank/DDBJ databases">
        <title>A high-quality genome of the endoparasitic fungus Hirsutella rhossiliensis with a comparison of Hirsutella genomes reveals transposable elements contributing to genome size variation.</title>
        <authorList>
            <person name="Lin R."/>
            <person name="Jiao Y."/>
            <person name="Sun X."/>
            <person name="Ling J."/>
            <person name="Xie B."/>
            <person name="Cheng X."/>
        </authorList>
    </citation>
    <scope>NUCLEOTIDE SEQUENCE</scope>
    <source>
        <strain evidence="9">HR02</strain>
    </source>
</reference>
<dbReference type="AlphaFoldDB" id="A0A9P8MZL1"/>
<keyword evidence="4 7" id="KW-0472">Membrane</keyword>
<dbReference type="InterPro" id="IPR049326">
    <property type="entry name" value="Rhodopsin_dom_fungi"/>
</dbReference>
<comment type="subcellular location">
    <subcellularLocation>
        <location evidence="1">Membrane</location>
        <topology evidence="1">Multi-pass membrane protein</topology>
    </subcellularLocation>
</comment>
<comment type="similarity">
    <text evidence="5">Belongs to the SAT4 family.</text>
</comment>
<evidence type="ECO:0000256" key="7">
    <source>
        <dbReference type="SAM" id="Phobius"/>
    </source>
</evidence>
<evidence type="ECO:0000256" key="2">
    <source>
        <dbReference type="ARBA" id="ARBA00022692"/>
    </source>
</evidence>
<dbReference type="InterPro" id="IPR052337">
    <property type="entry name" value="SAT4-like"/>
</dbReference>
<evidence type="ECO:0000259" key="8">
    <source>
        <dbReference type="Pfam" id="PF20684"/>
    </source>
</evidence>
<keyword evidence="3 7" id="KW-1133">Transmembrane helix</keyword>